<evidence type="ECO:0000313" key="2">
    <source>
        <dbReference type="Proteomes" id="UP000009135"/>
    </source>
</evidence>
<keyword evidence="2" id="KW-1185">Reference proteome</keyword>
<accession>H6N614</accession>
<sequence length="29" mass="3508">MDKCSEKVREEAFDLNNEDYLNAVRWCTQ</sequence>
<dbReference type="EMBL" id="CP003199">
    <property type="protein sequence ID" value="AEW45086.1"/>
    <property type="molecule type" value="Genomic_DNA"/>
</dbReference>
<reference evidence="1 2" key="1">
    <citation type="journal article" date="2012" name="J. Bacteriol.">
        <title>Complete genome sequence of Mycoplasma haemocanis strain Illinois.</title>
        <authorList>
            <person name="do Nascimento N.C."/>
            <person name="Guimaraes A.M."/>
            <person name="Santos A.P."/>
            <person name="Sanmiguel P.J."/>
            <person name="Messick J.B."/>
        </authorList>
    </citation>
    <scope>NUCLEOTIDE SEQUENCE [LARGE SCALE GENOMIC DNA]</scope>
    <source>
        <strain evidence="1 2">Illinois</strain>
    </source>
</reference>
<dbReference type="HOGENOM" id="CLU_3409693_0_0_14"/>
<dbReference type="KEGG" id="mhe:MHC_01100"/>
<dbReference type="Proteomes" id="UP000009135">
    <property type="component" value="Chromosome"/>
</dbReference>
<name>H6N614_MYCHN</name>
<gene>
    <name evidence="1" type="ordered locus">MHC_01100</name>
</gene>
<organism evidence="1 2">
    <name type="scientific">Mycoplasma haemocanis (strain Illinois)</name>
    <dbReference type="NCBI Taxonomy" id="1111676"/>
    <lineage>
        <taxon>Bacteria</taxon>
        <taxon>Bacillati</taxon>
        <taxon>Mycoplasmatota</taxon>
        <taxon>Mollicutes</taxon>
        <taxon>Mycoplasmataceae</taxon>
        <taxon>Mycoplasma</taxon>
    </lineage>
</organism>
<proteinExistence type="predicted"/>
<dbReference type="AlphaFoldDB" id="H6N614"/>
<evidence type="ECO:0000313" key="1">
    <source>
        <dbReference type="EMBL" id="AEW45086.1"/>
    </source>
</evidence>
<protein>
    <submittedName>
        <fullName evidence="1">Uncharacterized protein</fullName>
    </submittedName>
</protein>
<dbReference type="STRING" id="1111676.MHC_01100"/>